<gene>
    <name evidence="6" type="primary">Dere\Obp56d</name>
    <name evidence="6" type="synonym">Dere\GG20889</name>
    <name evidence="6" type="synonym">dere_GLEANR_5648</name>
    <name evidence="6" type="synonym">DereObp56d</name>
    <name evidence="6" type="synonym">GG20889</name>
    <name evidence="6" type="synonym">Obp56d</name>
    <name evidence="6" type="ORF">Dere_GG20889</name>
</gene>
<organism evidence="6 7">
    <name type="scientific">Drosophila erecta</name>
    <name type="common">Fruit fly</name>
    <dbReference type="NCBI Taxonomy" id="7220"/>
    <lineage>
        <taxon>Eukaryota</taxon>
        <taxon>Metazoa</taxon>
        <taxon>Ecdysozoa</taxon>
        <taxon>Arthropoda</taxon>
        <taxon>Hexapoda</taxon>
        <taxon>Insecta</taxon>
        <taxon>Pterygota</taxon>
        <taxon>Neoptera</taxon>
        <taxon>Endopterygota</taxon>
        <taxon>Diptera</taxon>
        <taxon>Brachycera</taxon>
        <taxon>Muscomorpha</taxon>
        <taxon>Ephydroidea</taxon>
        <taxon>Drosophilidae</taxon>
        <taxon>Drosophila</taxon>
        <taxon>Sophophora</taxon>
    </lineage>
</organism>
<comment type="similarity">
    <text evidence="2">Belongs to the PBP/GOBP family.</text>
</comment>
<dbReference type="GO" id="GO:0005615">
    <property type="term" value="C:extracellular space"/>
    <property type="evidence" value="ECO:0007669"/>
    <property type="project" value="TreeGrafter"/>
</dbReference>
<reference evidence="6 7" key="1">
    <citation type="journal article" date="2007" name="Nature">
        <title>Evolution of genes and genomes on the Drosophila phylogeny.</title>
        <authorList>
            <consortium name="Drosophila 12 Genomes Consortium"/>
            <person name="Clark A.G."/>
            <person name="Eisen M.B."/>
            <person name="Smith D.R."/>
            <person name="Bergman C.M."/>
            <person name="Oliver B."/>
            <person name="Markow T.A."/>
            <person name="Kaufman T.C."/>
            <person name="Kellis M."/>
            <person name="Gelbart W."/>
            <person name="Iyer V.N."/>
            <person name="Pollard D.A."/>
            <person name="Sackton T.B."/>
            <person name="Larracuente A.M."/>
            <person name="Singh N.D."/>
            <person name="Abad J.P."/>
            <person name="Abt D.N."/>
            <person name="Adryan B."/>
            <person name="Aguade M."/>
            <person name="Akashi H."/>
            <person name="Anderson W.W."/>
            <person name="Aquadro C.F."/>
            <person name="Ardell D.H."/>
            <person name="Arguello R."/>
            <person name="Artieri C.G."/>
            <person name="Barbash D.A."/>
            <person name="Barker D."/>
            <person name="Barsanti P."/>
            <person name="Batterham P."/>
            <person name="Batzoglou S."/>
            <person name="Begun D."/>
            <person name="Bhutkar A."/>
            <person name="Blanco E."/>
            <person name="Bosak S.A."/>
            <person name="Bradley R.K."/>
            <person name="Brand A.D."/>
            <person name="Brent M.R."/>
            <person name="Brooks A.N."/>
            <person name="Brown R.H."/>
            <person name="Butlin R.K."/>
            <person name="Caggese C."/>
            <person name="Calvi B.R."/>
            <person name="Bernardo de Carvalho A."/>
            <person name="Caspi A."/>
            <person name="Castrezana S."/>
            <person name="Celniker S.E."/>
            <person name="Chang J.L."/>
            <person name="Chapple C."/>
            <person name="Chatterji S."/>
            <person name="Chinwalla A."/>
            <person name="Civetta A."/>
            <person name="Clifton S.W."/>
            <person name="Comeron J.M."/>
            <person name="Costello J.C."/>
            <person name="Coyne J.A."/>
            <person name="Daub J."/>
            <person name="David R.G."/>
            <person name="Delcher A.L."/>
            <person name="Delehaunty K."/>
            <person name="Do C.B."/>
            <person name="Ebling H."/>
            <person name="Edwards K."/>
            <person name="Eickbush T."/>
            <person name="Evans J.D."/>
            <person name="Filipski A."/>
            <person name="Findeiss S."/>
            <person name="Freyhult E."/>
            <person name="Fulton L."/>
            <person name="Fulton R."/>
            <person name="Garcia A.C."/>
            <person name="Gardiner A."/>
            <person name="Garfield D.A."/>
            <person name="Garvin B.E."/>
            <person name="Gibson G."/>
            <person name="Gilbert D."/>
            <person name="Gnerre S."/>
            <person name="Godfrey J."/>
            <person name="Good R."/>
            <person name="Gotea V."/>
            <person name="Gravely B."/>
            <person name="Greenberg A.J."/>
            <person name="Griffiths-Jones S."/>
            <person name="Gross S."/>
            <person name="Guigo R."/>
            <person name="Gustafson E.A."/>
            <person name="Haerty W."/>
            <person name="Hahn M.W."/>
            <person name="Halligan D.L."/>
            <person name="Halpern A.L."/>
            <person name="Halter G.M."/>
            <person name="Han M.V."/>
            <person name="Heger A."/>
            <person name="Hillier L."/>
            <person name="Hinrichs A.S."/>
            <person name="Holmes I."/>
            <person name="Hoskins R.A."/>
            <person name="Hubisz M.J."/>
            <person name="Hultmark D."/>
            <person name="Huntley M.A."/>
            <person name="Jaffe D.B."/>
            <person name="Jagadeeshan S."/>
            <person name="Jeck W.R."/>
            <person name="Johnson J."/>
            <person name="Jones C.D."/>
            <person name="Jordan W.C."/>
            <person name="Karpen G.H."/>
            <person name="Kataoka E."/>
            <person name="Keightley P.D."/>
            <person name="Kheradpour P."/>
            <person name="Kirkness E.F."/>
            <person name="Koerich L.B."/>
            <person name="Kristiansen K."/>
            <person name="Kudrna D."/>
            <person name="Kulathinal R.J."/>
            <person name="Kumar S."/>
            <person name="Kwok R."/>
            <person name="Lander E."/>
            <person name="Langley C.H."/>
            <person name="Lapoint R."/>
            <person name="Lazzaro B.P."/>
            <person name="Lee S.J."/>
            <person name="Levesque L."/>
            <person name="Li R."/>
            <person name="Lin C.F."/>
            <person name="Lin M.F."/>
            <person name="Lindblad-Toh K."/>
            <person name="Llopart A."/>
            <person name="Long M."/>
            <person name="Low L."/>
            <person name="Lozovsky E."/>
            <person name="Lu J."/>
            <person name="Luo M."/>
            <person name="Machado C.A."/>
            <person name="Makalowski W."/>
            <person name="Marzo M."/>
            <person name="Matsuda M."/>
            <person name="Matzkin L."/>
            <person name="McAllister B."/>
            <person name="McBride C.S."/>
            <person name="McKernan B."/>
            <person name="McKernan K."/>
            <person name="Mendez-Lago M."/>
            <person name="Minx P."/>
            <person name="Mollenhauer M.U."/>
            <person name="Montooth K."/>
            <person name="Mount S.M."/>
            <person name="Mu X."/>
            <person name="Myers E."/>
            <person name="Negre B."/>
            <person name="Newfeld S."/>
            <person name="Nielsen R."/>
            <person name="Noor M.A."/>
            <person name="O'Grady P."/>
            <person name="Pachter L."/>
            <person name="Papaceit M."/>
            <person name="Parisi M.J."/>
            <person name="Parisi M."/>
            <person name="Parts L."/>
            <person name="Pedersen J.S."/>
            <person name="Pesole G."/>
            <person name="Phillippy A.M."/>
            <person name="Ponting C.P."/>
            <person name="Pop M."/>
            <person name="Porcelli D."/>
            <person name="Powell J.R."/>
            <person name="Prohaska S."/>
            <person name="Pruitt K."/>
            <person name="Puig M."/>
            <person name="Quesneville H."/>
            <person name="Ram K.R."/>
            <person name="Rand D."/>
            <person name="Rasmussen M.D."/>
            <person name="Reed L.K."/>
            <person name="Reenan R."/>
            <person name="Reily A."/>
            <person name="Remington K.A."/>
            <person name="Rieger T.T."/>
            <person name="Ritchie M.G."/>
            <person name="Robin C."/>
            <person name="Rogers Y.H."/>
            <person name="Rohde C."/>
            <person name="Rozas J."/>
            <person name="Rubenfield M.J."/>
            <person name="Ruiz A."/>
            <person name="Russo S."/>
            <person name="Salzberg S.L."/>
            <person name="Sanchez-Gracia A."/>
            <person name="Saranga D.J."/>
            <person name="Sato H."/>
            <person name="Schaeffer S.W."/>
            <person name="Schatz M.C."/>
            <person name="Schlenke T."/>
            <person name="Schwartz R."/>
            <person name="Segarra C."/>
            <person name="Singh R.S."/>
            <person name="Sirot L."/>
            <person name="Sirota M."/>
            <person name="Sisneros N.B."/>
            <person name="Smith C.D."/>
            <person name="Smith T.F."/>
            <person name="Spieth J."/>
            <person name="Stage D.E."/>
            <person name="Stark A."/>
            <person name="Stephan W."/>
            <person name="Strausberg R.L."/>
            <person name="Strempel S."/>
            <person name="Sturgill D."/>
            <person name="Sutton G."/>
            <person name="Sutton G.G."/>
            <person name="Tao W."/>
            <person name="Teichmann S."/>
            <person name="Tobari Y.N."/>
            <person name="Tomimura Y."/>
            <person name="Tsolas J.M."/>
            <person name="Valente V.L."/>
            <person name="Venter E."/>
            <person name="Venter J.C."/>
            <person name="Vicario S."/>
            <person name="Vieira F.G."/>
            <person name="Vilella A.J."/>
            <person name="Villasante A."/>
            <person name="Walenz B."/>
            <person name="Wang J."/>
            <person name="Wasserman M."/>
            <person name="Watts T."/>
            <person name="Wilson D."/>
            <person name="Wilson R.K."/>
            <person name="Wing R.A."/>
            <person name="Wolfner M.F."/>
            <person name="Wong A."/>
            <person name="Wong G.K."/>
            <person name="Wu C.I."/>
            <person name="Wu G."/>
            <person name="Yamamoto D."/>
            <person name="Yang H.P."/>
            <person name="Yang S.P."/>
            <person name="Yorke J.A."/>
            <person name="Yoshida K."/>
            <person name="Zdobnov E."/>
            <person name="Zhang P."/>
            <person name="Zhang Y."/>
            <person name="Zimin A.V."/>
            <person name="Baldwin J."/>
            <person name="Abdouelleil A."/>
            <person name="Abdulkadir J."/>
            <person name="Abebe A."/>
            <person name="Abera B."/>
            <person name="Abreu J."/>
            <person name="Acer S.C."/>
            <person name="Aftuck L."/>
            <person name="Alexander A."/>
            <person name="An P."/>
            <person name="Anderson E."/>
            <person name="Anderson S."/>
            <person name="Arachi H."/>
            <person name="Azer M."/>
            <person name="Bachantsang P."/>
            <person name="Barry A."/>
            <person name="Bayul T."/>
            <person name="Berlin A."/>
            <person name="Bessette D."/>
            <person name="Bloom T."/>
            <person name="Blye J."/>
            <person name="Boguslavskiy L."/>
            <person name="Bonnet C."/>
            <person name="Boukhgalter B."/>
            <person name="Bourzgui I."/>
            <person name="Brown A."/>
            <person name="Cahill P."/>
            <person name="Channer S."/>
            <person name="Cheshatsang Y."/>
            <person name="Chuda L."/>
            <person name="Citroen M."/>
            <person name="Collymore A."/>
            <person name="Cooke P."/>
            <person name="Costello M."/>
            <person name="D'Aco K."/>
            <person name="Daza R."/>
            <person name="De Haan G."/>
            <person name="DeGray S."/>
            <person name="DeMaso C."/>
            <person name="Dhargay N."/>
            <person name="Dooley K."/>
            <person name="Dooley E."/>
            <person name="Doricent M."/>
            <person name="Dorje P."/>
            <person name="Dorjee K."/>
            <person name="Dupes A."/>
            <person name="Elong R."/>
            <person name="Falk J."/>
            <person name="Farina A."/>
            <person name="Faro S."/>
            <person name="Ferguson D."/>
            <person name="Fisher S."/>
            <person name="Foley C.D."/>
            <person name="Franke A."/>
            <person name="Friedrich D."/>
            <person name="Gadbois L."/>
            <person name="Gearin G."/>
            <person name="Gearin C.R."/>
            <person name="Giannoukos G."/>
            <person name="Goode T."/>
            <person name="Graham J."/>
            <person name="Grandbois E."/>
            <person name="Grewal S."/>
            <person name="Gyaltsen K."/>
            <person name="Hafez N."/>
            <person name="Hagos B."/>
            <person name="Hall J."/>
            <person name="Henson C."/>
            <person name="Hollinger A."/>
            <person name="Honan T."/>
            <person name="Huard M.D."/>
            <person name="Hughes L."/>
            <person name="Hurhula B."/>
            <person name="Husby M.E."/>
            <person name="Kamat A."/>
            <person name="Kanga B."/>
            <person name="Kashin S."/>
            <person name="Khazanovich D."/>
            <person name="Kisner P."/>
            <person name="Lance K."/>
            <person name="Lara M."/>
            <person name="Lee W."/>
            <person name="Lennon N."/>
            <person name="Letendre F."/>
            <person name="LeVine R."/>
            <person name="Lipovsky A."/>
            <person name="Liu X."/>
            <person name="Liu J."/>
            <person name="Liu S."/>
            <person name="Lokyitsang T."/>
            <person name="Lokyitsang Y."/>
            <person name="Lubonja R."/>
            <person name="Lui A."/>
            <person name="MacDonald P."/>
            <person name="Magnisalis V."/>
            <person name="Maru K."/>
            <person name="Matthews C."/>
            <person name="McCusker W."/>
            <person name="McDonough S."/>
            <person name="Mehta T."/>
            <person name="Meldrim J."/>
            <person name="Meneus L."/>
            <person name="Mihai O."/>
            <person name="Mihalev A."/>
            <person name="Mihova T."/>
            <person name="Mittelman R."/>
            <person name="Mlenga V."/>
            <person name="Montmayeur A."/>
            <person name="Mulrain L."/>
            <person name="Navidi A."/>
            <person name="Naylor J."/>
            <person name="Negash T."/>
            <person name="Nguyen T."/>
            <person name="Nguyen N."/>
            <person name="Nicol R."/>
            <person name="Norbu C."/>
            <person name="Norbu N."/>
            <person name="Novod N."/>
            <person name="O'Neill B."/>
            <person name="Osman S."/>
            <person name="Markiewicz E."/>
            <person name="Oyono O.L."/>
            <person name="Patti C."/>
            <person name="Phunkhang P."/>
            <person name="Pierre F."/>
            <person name="Priest M."/>
            <person name="Raghuraman S."/>
            <person name="Rege F."/>
            <person name="Reyes R."/>
            <person name="Rise C."/>
            <person name="Rogov P."/>
            <person name="Ross K."/>
            <person name="Ryan E."/>
            <person name="Settipalli S."/>
            <person name="Shea T."/>
            <person name="Sherpa N."/>
            <person name="Shi L."/>
            <person name="Shih D."/>
            <person name="Sparrow T."/>
            <person name="Spaulding J."/>
            <person name="Stalker J."/>
            <person name="Stange-Thomann N."/>
            <person name="Stavropoulos S."/>
            <person name="Stone C."/>
            <person name="Strader C."/>
            <person name="Tesfaye S."/>
            <person name="Thomson T."/>
            <person name="Thoulutsang Y."/>
            <person name="Thoulutsang D."/>
            <person name="Topham K."/>
            <person name="Topping I."/>
            <person name="Tsamla T."/>
            <person name="Vassiliev H."/>
            <person name="Vo A."/>
            <person name="Wangchuk T."/>
            <person name="Wangdi T."/>
            <person name="Weiand M."/>
            <person name="Wilkinson J."/>
            <person name="Wilson A."/>
            <person name="Yadav S."/>
            <person name="Young G."/>
            <person name="Yu Q."/>
            <person name="Zembek L."/>
            <person name="Zhong D."/>
            <person name="Zimmer A."/>
            <person name="Zwirko Z."/>
            <person name="Jaffe D.B."/>
            <person name="Alvarez P."/>
            <person name="Brockman W."/>
            <person name="Butler J."/>
            <person name="Chin C."/>
            <person name="Gnerre S."/>
            <person name="Grabherr M."/>
            <person name="Kleber M."/>
            <person name="Mauceli E."/>
            <person name="MacCallum I."/>
        </authorList>
    </citation>
    <scope>NUCLEOTIDE SEQUENCE [LARGE SCALE GENOMIC DNA]</scope>
    <source>
        <strain evidence="6 7">TSC#14021-0224.01</strain>
    </source>
</reference>
<dbReference type="AlphaFoldDB" id="B3NJT4"/>
<evidence type="ECO:0000256" key="2">
    <source>
        <dbReference type="ARBA" id="ARBA00008098"/>
    </source>
</evidence>
<dbReference type="Pfam" id="PF01395">
    <property type="entry name" value="PBP_GOBP"/>
    <property type="match status" value="1"/>
</dbReference>
<evidence type="ECO:0000256" key="5">
    <source>
        <dbReference type="ARBA" id="ARBA00023157"/>
    </source>
</evidence>
<dbReference type="EMBL" id="CH954179">
    <property type="protein sequence ID" value="EDV55249.2"/>
    <property type="molecule type" value="Genomic_DNA"/>
</dbReference>
<dbReference type="PANTHER" id="PTHR11857:SF43">
    <property type="entry name" value="GEO07291P1-RELATED"/>
    <property type="match status" value="1"/>
</dbReference>
<keyword evidence="4" id="KW-0732">Signal</keyword>
<dbReference type="SMART" id="SM00708">
    <property type="entry name" value="PhBP"/>
    <property type="match status" value="1"/>
</dbReference>
<evidence type="ECO:0000313" key="7">
    <source>
        <dbReference type="Proteomes" id="UP000008711"/>
    </source>
</evidence>
<evidence type="ECO:0000256" key="4">
    <source>
        <dbReference type="ARBA" id="ARBA00022729"/>
    </source>
</evidence>
<protein>
    <submittedName>
        <fullName evidence="6">Odorant-binding protein 56d</fullName>
    </submittedName>
</protein>
<evidence type="ECO:0000256" key="1">
    <source>
        <dbReference type="ARBA" id="ARBA00004613"/>
    </source>
</evidence>
<dbReference type="OrthoDB" id="6601693at2759"/>
<sequence length="167" mass="18122">MGTRTTDKLETGLKKRSPNIANSLNTKGFSTTSLPKMKFLIFLFAILAISAADLQLSDEQKAVAHANGALCAQQEGVTKDQAIALRNGKFDDSDPKIKCFANCFLEKTGFLINGEVQPDVVLTKLGPLVGEDAVKAVQAKCDATKGADKCDTAYQLFECYYKNRAHI</sequence>
<accession>B3NJT4</accession>
<dbReference type="FunFam" id="1.10.238.20:FF:000001">
    <property type="entry name" value="General odorant-binding protein lush"/>
    <property type="match status" value="1"/>
</dbReference>
<comment type="subcellular location">
    <subcellularLocation>
        <location evidence="1">Secreted</location>
    </subcellularLocation>
</comment>
<evidence type="ECO:0000256" key="3">
    <source>
        <dbReference type="ARBA" id="ARBA00022525"/>
    </source>
</evidence>
<reference evidence="6 7" key="2">
    <citation type="journal article" date="2008" name="Bioinformatics">
        <title>Assembly reconciliation.</title>
        <authorList>
            <person name="Zimin A.V."/>
            <person name="Smith D.R."/>
            <person name="Sutton G."/>
            <person name="Yorke J.A."/>
        </authorList>
    </citation>
    <scope>NUCLEOTIDE SEQUENCE [LARGE SCALE GENOMIC DNA]</scope>
    <source>
        <strain evidence="6 7">TSC#14021-0224.01</strain>
    </source>
</reference>
<dbReference type="Proteomes" id="UP000008711">
    <property type="component" value="Unassembled WGS sequence"/>
</dbReference>
<dbReference type="HOGENOM" id="CLU_107288_3_2_1"/>
<proteinExistence type="inferred from homology"/>
<dbReference type="SUPFAM" id="SSF47565">
    <property type="entry name" value="Insect pheromone/odorant-binding proteins"/>
    <property type="match status" value="1"/>
</dbReference>
<name>B3NJT4_DROER</name>
<dbReference type="CDD" id="cd23992">
    <property type="entry name" value="PBP_GOBP"/>
    <property type="match status" value="1"/>
</dbReference>
<dbReference type="GO" id="GO:0005549">
    <property type="term" value="F:odorant binding"/>
    <property type="evidence" value="ECO:0007669"/>
    <property type="project" value="InterPro"/>
</dbReference>
<evidence type="ECO:0000313" key="6">
    <source>
        <dbReference type="EMBL" id="EDV55249.2"/>
    </source>
</evidence>
<dbReference type="InterPro" id="IPR036728">
    <property type="entry name" value="PBP_GOBP_sf"/>
</dbReference>
<dbReference type="Gene3D" id="1.10.238.20">
    <property type="entry name" value="Pheromone/general odorant binding protein domain"/>
    <property type="match status" value="1"/>
</dbReference>
<dbReference type="PANTHER" id="PTHR11857">
    <property type="entry name" value="ODORANT BINDING PROTEIN-RELATED"/>
    <property type="match status" value="1"/>
</dbReference>
<dbReference type="InterPro" id="IPR006170">
    <property type="entry name" value="PBP/GOBP"/>
</dbReference>
<keyword evidence="5" id="KW-1015">Disulfide bond</keyword>
<dbReference type="eggNOG" id="ENOG502SC5Y">
    <property type="taxonomic scope" value="Eukaryota"/>
</dbReference>
<dbReference type="GO" id="GO:0007608">
    <property type="term" value="P:sensory perception of smell"/>
    <property type="evidence" value="ECO:0007669"/>
    <property type="project" value="EnsemblMetazoa"/>
</dbReference>
<keyword evidence="3" id="KW-0964">Secreted</keyword>
<keyword evidence="7" id="KW-1185">Reference proteome</keyword>